<reference evidence="1 2" key="1">
    <citation type="submission" date="2019-07" db="EMBL/GenBank/DDBJ databases">
        <title>Complete Genome Sequence of Leptotrichia hofstadii Strain JCM16775.</title>
        <authorList>
            <person name="Watanabe S."/>
            <person name="Cui L."/>
        </authorList>
    </citation>
    <scope>NUCLEOTIDE SEQUENCE [LARGE SCALE GENOMIC DNA]</scope>
    <source>
        <strain evidence="1 2">JCM16775</strain>
    </source>
</reference>
<keyword evidence="2" id="KW-1185">Reference proteome</keyword>
<protein>
    <recommendedName>
        <fullName evidence="3">HEPN domain-containing protein</fullName>
    </recommendedName>
</protein>
<organism evidence="1 2">
    <name type="scientific">Leptotrichia hofstadii</name>
    <dbReference type="NCBI Taxonomy" id="157688"/>
    <lineage>
        <taxon>Bacteria</taxon>
        <taxon>Fusobacteriati</taxon>
        <taxon>Fusobacteriota</taxon>
        <taxon>Fusobacteriia</taxon>
        <taxon>Fusobacteriales</taxon>
        <taxon>Leptotrichiaceae</taxon>
        <taxon>Leptotrichia</taxon>
    </lineage>
</organism>
<sequence length="153" mass="18125">MKPYKDTRIALEKKSEEFKNAGNVLMALDNPHCNSAVGRYYYAIYIRIMQLTRVLNKVKNTGDKKDSHRYTIRMFNKTLQQDIIPKMIKKDVQEKALLLVGRLEKCSDYRLKADYKDDFLQVNNVNYLKKTLDIFDEIYDEILEIMDVESNEE</sequence>
<dbReference type="Proteomes" id="UP000321892">
    <property type="component" value="Chromosome"/>
</dbReference>
<evidence type="ECO:0000313" key="2">
    <source>
        <dbReference type="Proteomes" id="UP000321892"/>
    </source>
</evidence>
<accession>A0A510JEQ4</accession>
<dbReference type="OrthoDB" id="96972at2"/>
<dbReference type="Gene3D" id="1.20.120.330">
    <property type="entry name" value="Nucleotidyltransferases domain 2"/>
    <property type="match status" value="1"/>
</dbReference>
<dbReference type="AlphaFoldDB" id="A0A510JEQ4"/>
<dbReference type="KEGG" id="lhf:JCM16775_0414"/>
<evidence type="ECO:0008006" key="3">
    <source>
        <dbReference type="Google" id="ProtNLM"/>
    </source>
</evidence>
<proteinExistence type="predicted"/>
<name>A0A510JEQ4_9FUSO</name>
<dbReference type="RefSeq" id="WP_026745309.1">
    <property type="nucleotide sequence ID" value="NZ_AP019823.1"/>
</dbReference>
<dbReference type="EMBL" id="AP019823">
    <property type="protein sequence ID" value="BBM37724.1"/>
    <property type="molecule type" value="Genomic_DNA"/>
</dbReference>
<gene>
    <name evidence="1" type="ORF">JCM16775_0414</name>
</gene>
<evidence type="ECO:0000313" key="1">
    <source>
        <dbReference type="EMBL" id="BBM37724.1"/>
    </source>
</evidence>